<dbReference type="GO" id="GO:0016491">
    <property type="term" value="F:oxidoreductase activity"/>
    <property type="evidence" value="ECO:0007669"/>
    <property type="project" value="TreeGrafter"/>
</dbReference>
<dbReference type="AlphaFoldDB" id="A3IWK8"/>
<evidence type="ECO:0000313" key="4">
    <source>
        <dbReference type="EMBL" id="EAZ89119.1"/>
    </source>
</evidence>
<dbReference type="Pfam" id="PF13646">
    <property type="entry name" value="HEAT_2"/>
    <property type="match status" value="2"/>
</dbReference>
<proteinExistence type="predicted"/>
<dbReference type="GO" id="GO:0030089">
    <property type="term" value="C:phycobilisome"/>
    <property type="evidence" value="ECO:0007669"/>
    <property type="project" value="UniProtKB-KW"/>
</dbReference>
<evidence type="ECO:0008006" key="6">
    <source>
        <dbReference type="Google" id="ProtNLM"/>
    </source>
</evidence>
<comment type="function">
    <text evidence="3">Catalyzes the hydroxylation of the N(6)-(4-aminobutyl)-L-lysine intermediate produced by deoxyhypusine synthase/DHPS on a critical lysine of the eukaryotic translation initiation factor 5A/eIF-5A. This is the second step of the post-translational modification of that lysine into an unusual amino acid residue named hypusine. Hypusination is unique to mature eIF-5A factor and is essential for its function.</text>
</comment>
<dbReference type="Proteomes" id="UP000003781">
    <property type="component" value="Unassembled WGS sequence"/>
</dbReference>
<dbReference type="PROSITE" id="PS50077">
    <property type="entry name" value="HEAT_REPEAT"/>
    <property type="match status" value="1"/>
</dbReference>
<gene>
    <name evidence="4" type="ORF">CY0110_12007</name>
</gene>
<keyword evidence="2" id="KW-0605">Phycobilisome</keyword>
<comment type="caution">
    <text evidence="4">The sequence shown here is derived from an EMBL/GenBank/DDBJ whole genome shotgun (WGS) entry which is preliminary data.</text>
</comment>
<dbReference type="InterPro" id="IPR021133">
    <property type="entry name" value="HEAT_type_2"/>
</dbReference>
<dbReference type="PANTHER" id="PTHR12697:SF39">
    <property type="entry name" value="SLR1687 PROTEIN"/>
    <property type="match status" value="1"/>
</dbReference>
<name>A3IWK8_9CHRO</name>
<evidence type="ECO:0000256" key="3">
    <source>
        <dbReference type="ARBA" id="ARBA00045876"/>
    </source>
</evidence>
<dbReference type="SUPFAM" id="SSF48371">
    <property type="entry name" value="ARM repeat"/>
    <property type="match status" value="1"/>
</dbReference>
<protein>
    <recommendedName>
        <fullName evidence="6">Phycocyanin alpha phycocyanobilin lyase related protein NblB</fullName>
    </recommendedName>
</protein>
<dbReference type="SMART" id="SM00567">
    <property type="entry name" value="EZ_HEAT"/>
    <property type="match status" value="4"/>
</dbReference>
<reference evidence="4 5" key="1">
    <citation type="submission" date="2007-03" db="EMBL/GenBank/DDBJ databases">
        <authorList>
            <person name="Stal L."/>
            <person name="Ferriera S."/>
            <person name="Johnson J."/>
            <person name="Kravitz S."/>
            <person name="Beeson K."/>
            <person name="Sutton G."/>
            <person name="Rogers Y.-H."/>
            <person name="Friedman R."/>
            <person name="Frazier M."/>
            <person name="Venter J.C."/>
        </authorList>
    </citation>
    <scope>NUCLEOTIDE SEQUENCE [LARGE SCALE GENOMIC DNA]</scope>
    <source>
        <strain evidence="4 5">CCY0110</strain>
    </source>
</reference>
<organism evidence="4 5">
    <name type="scientific">Crocosphaera chwakensis CCY0110</name>
    <dbReference type="NCBI Taxonomy" id="391612"/>
    <lineage>
        <taxon>Bacteria</taxon>
        <taxon>Bacillati</taxon>
        <taxon>Cyanobacteriota</taxon>
        <taxon>Cyanophyceae</taxon>
        <taxon>Oscillatoriophycideae</taxon>
        <taxon>Chroococcales</taxon>
        <taxon>Aphanothecaceae</taxon>
        <taxon>Crocosphaera</taxon>
        <taxon>Crocosphaera chwakensis</taxon>
    </lineage>
</organism>
<dbReference type="EMBL" id="AAXW01000053">
    <property type="protein sequence ID" value="EAZ89119.1"/>
    <property type="molecule type" value="Genomic_DNA"/>
</dbReference>
<evidence type="ECO:0000256" key="2">
    <source>
        <dbReference type="ARBA" id="ARBA00022738"/>
    </source>
</evidence>
<dbReference type="OrthoDB" id="510108at2"/>
<dbReference type="InterPro" id="IPR011989">
    <property type="entry name" value="ARM-like"/>
</dbReference>
<evidence type="ECO:0000256" key="1">
    <source>
        <dbReference type="ARBA" id="ARBA00022549"/>
    </source>
</evidence>
<dbReference type="Gene3D" id="1.25.10.10">
    <property type="entry name" value="Leucine-rich Repeat Variant"/>
    <property type="match status" value="1"/>
</dbReference>
<accession>A3IWK8</accession>
<dbReference type="InterPro" id="IPR004155">
    <property type="entry name" value="PBS_lyase_HEAT"/>
</dbReference>
<dbReference type="NCBIfam" id="NF045915">
    <property type="entry name" value="PhycobilmeDegNblB"/>
    <property type="match status" value="1"/>
</dbReference>
<dbReference type="RefSeq" id="WP_008277765.1">
    <property type="nucleotide sequence ID" value="NZ_AAXW01000053.1"/>
</dbReference>
<dbReference type="Pfam" id="PF03130">
    <property type="entry name" value="HEAT_PBS"/>
    <property type="match status" value="1"/>
</dbReference>
<dbReference type="InterPro" id="IPR016024">
    <property type="entry name" value="ARM-type_fold"/>
</dbReference>
<dbReference type="eggNOG" id="COG1413">
    <property type="taxonomic scope" value="Bacteria"/>
</dbReference>
<dbReference type="PANTHER" id="PTHR12697">
    <property type="entry name" value="PBS LYASE HEAT-LIKE PROTEIN"/>
    <property type="match status" value="1"/>
</dbReference>
<sequence>MSVTPADVQPLLTSEDLGDRLKGVNLLRQLDPAIAFDLIQPLVTDSNERVRYAAVSQLDPLGRQDPDKALQLLRDRIQNDSETDVKAAAADVIGGLQLTQAYDDLKQLYRQTSDWLLQLSIIATLGELGEPKAIELLEEALQSDQGLVRISAVSALGELGNSEAVPLLVTLVKDEDWQVRYRLVQALGKLGGEQATNALKILVEDSMEQVAKEAKENLG</sequence>
<keyword evidence="5" id="KW-1185">Reference proteome</keyword>
<evidence type="ECO:0000313" key="5">
    <source>
        <dbReference type="Proteomes" id="UP000003781"/>
    </source>
</evidence>
<keyword evidence="1" id="KW-0042">Antenna complex</keyword>